<dbReference type="InterPro" id="IPR023214">
    <property type="entry name" value="HAD_sf"/>
</dbReference>
<dbReference type="InterPro" id="IPR036412">
    <property type="entry name" value="HAD-like_sf"/>
</dbReference>
<evidence type="ECO:0000256" key="1">
    <source>
        <dbReference type="ARBA" id="ARBA00022723"/>
    </source>
</evidence>
<evidence type="ECO:0000313" key="3">
    <source>
        <dbReference type="Proteomes" id="UP000251584"/>
    </source>
</evidence>
<organism evidence="2 3">
    <name type="scientific">Citrobacter koseri</name>
    <name type="common">Citrobacter diversus</name>
    <dbReference type="NCBI Taxonomy" id="545"/>
    <lineage>
        <taxon>Bacteria</taxon>
        <taxon>Pseudomonadati</taxon>
        <taxon>Pseudomonadota</taxon>
        <taxon>Gammaproteobacteria</taxon>
        <taxon>Enterobacterales</taxon>
        <taxon>Enterobacteriaceae</taxon>
        <taxon>Citrobacter</taxon>
    </lineage>
</organism>
<reference evidence="2 3" key="1">
    <citation type="submission" date="2018-06" db="EMBL/GenBank/DDBJ databases">
        <authorList>
            <consortium name="Pathogen Informatics"/>
            <person name="Doyle S."/>
        </authorList>
    </citation>
    <scope>NUCLEOTIDE SEQUENCE [LARGE SCALE GENOMIC DNA]</scope>
    <source>
        <strain evidence="2 3">NCTC10786</strain>
    </source>
</reference>
<dbReference type="GO" id="GO:0046872">
    <property type="term" value="F:metal ion binding"/>
    <property type="evidence" value="ECO:0007669"/>
    <property type="project" value="UniProtKB-KW"/>
</dbReference>
<dbReference type="AlphaFoldDB" id="A0A2X2VKE2"/>
<dbReference type="Gene3D" id="3.40.50.1000">
    <property type="entry name" value="HAD superfamily/HAD-like"/>
    <property type="match status" value="1"/>
</dbReference>
<accession>A0A2X2VKE2</accession>
<name>A0A2X2VKE2_CITKO</name>
<gene>
    <name evidence="2" type="ORF">NCTC10786_02872</name>
</gene>
<sequence>MRLPRVWCEYCPLQTDPGVLESAIRKRITGLIATEGEAMDGVYAVLHHFRHRGYRIALATSSSHQVIEAVLSKLNLRGILTSFAAPTMNATANRTRRCISPC</sequence>
<proteinExistence type="predicted"/>
<evidence type="ECO:0000313" key="2">
    <source>
        <dbReference type="EMBL" id="SQB29098.1"/>
    </source>
</evidence>
<dbReference type="SUPFAM" id="SSF56784">
    <property type="entry name" value="HAD-like"/>
    <property type="match status" value="1"/>
</dbReference>
<keyword evidence="1" id="KW-0479">Metal-binding</keyword>
<dbReference type="EMBL" id="UAVY01000004">
    <property type="protein sequence ID" value="SQB29098.1"/>
    <property type="molecule type" value="Genomic_DNA"/>
</dbReference>
<protein>
    <submittedName>
        <fullName evidence="2">2-deoxyglucose-6-phosphatase</fullName>
    </submittedName>
</protein>
<dbReference type="Proteomes" id="UP000251584">
    <property type="component" value="Unassembled WGS sequence"/>
</dbReference>